<evidence type="ECO:0000313" key="2">
    <source>
        <dbReference type="Proteomes" id="UP000784294"/>
    </source>
</evidence>
<dbReference type="EMBL" id="CAAALY010011798">
    <property type="protein sequence ID" value="VEL11440.1"/>
    <property type="molecule type" value="Genomic_DNA"/>
</dbReference>
<evidence type="ECO:0000313" key="1">
    <source>
        <dbReference type="EMBL" id="VEL11440.1"/>
    </source>
</evidence>
<protein>
    <submittedName>
        <fullName evidence="1">Uncharacterized protein</fullName>
    </submittedName>
</protein>
<keyword evidence="2" id="KW-1185">Reference proteome</keyword>
<name>A0A3S5A443_9PLAT</name>
<sequence length="77" mass="8492">MKRRMAIAFQMASADSVDEAASFGSRQDVLALRPSARLKPGSFNNFEENIVAKTSFGSSFHAVNTRTNRNFGKHIIS</sequence>
<dbReference type="Proteomes" id="UP000784294">
    <property type="component" value="Unassembled WGS sequence"/>
</dbReference>
<organism evidence="1 2">
    <name type="scientific">Protopolystoma xenopodis</name>
    <dbReference type="NCBI Taxonomy" id="117903"/>
    <lineage>
        <taxon>Eukaryota</taxon>
        <taxon>Metazoa</taxon>
        <taxon>Spiralia</taxon>
        <taxon>Lophotrochozoa</taxon>
        <taxon>Platyhelminthes</taxon>
        <taxon>Monogenea</taxon>
        <taxon>Polyopisthocotylea</taxon>
        <taxon>Polystomatidea</taxon>
        <taxon>Polystomatidae</taxon>
        <taxon>Protopolystoma</taxon>
    </lineage>
</organism>
<accession>A0A3S5A443</accession>
<comment type="caution">
    <text evidence="1">The sequence shown here is derived from an EMBL/GenBank/DDBJ whole genome shotgun (WGS) entry which is preliminary data.</text>
</comment>
<reference evidence="1" key="1">
    <citation type="submission" date="2018-11" db="EMBL/GenBank/DDBJ databases">
        <authorList>
            <consortium name="Pathogen Informatics"/>
        </authorList>
    </citation>
    <scope>NUCLEOTIDE SEQUENCE</scope>
</reference>
<gene>
    <name evidence="1" type="ORF">PXEA_LOCUS4880</name>
</gene>
<dbReference type="AlphaFoldDB" id="A0A3S5A443"/>
<proteinExistence type="predicted"/>